<sequence length="456" mass="48670">MISVKSLFALLLVTGVVPIGISAQDCYANATETDTESRLILSSPDQLSAFDGCTTIIGDILIDKNFAGSIVLNGVTNFTGTIASYGYAVTTVVDAIEMPDALYINRLGLHNARMVRRLSLPRVERMAAMWLYQPAGDSSFDLGALKDISLIYMSGPGTNVSFPSLETITNDFTLVTDLLSPSDDRAPIDVHLPALREVEGLNIKGPIRSLLTPNVEAIGSGGMWVEARYEDLPGVLLPSLARLGARVSLSGHIKRVDLGGMQETNASITIKAESPVEINSALQNAGDIDLSGELQAVNFDDISHATEMSINSTTLSQCPPSLVEVYRELNRPREAEFCDSNSLQLAGDNPWADYVSPIPNPGPTPTPTQTPSWTPTPTPSPVMSPGPVLSTGALAGIIVVIAVLGSAAIAAFWIRRYRKKIPGEKTAGDVPAGRDLPPHVNFDDAPPPPYSRDPQK</sequence>
<feature type="transmembrane region" description="Helical" evidence="2">
    <location>
        <begin position="393"/>
        <end position="414"/>
    </location>
</feature>
<feature type="chain" id="PRO_5046663707" description="GPI-anchored cell wall organization protein Ecm33" evidence="3">
    <location>
        <begin position="24"/>
        <end position="456"/>
    </location>
</feature>
<feature type="region of interest" description="Disordered" evidence="1">
    <location>
        <begin position="355"/>
        <end position="382"/>
    </location>
</feature>
<accession>A0ABR4HUU1</accession>
<dbReference type="Proteomes" id="UP001610335">
    <property type="component" value="Unassembled WGS sequence"/>
</dbReference>
<feature type="signal peptide" evidence="3">
    <location>
        <begin position="1"/>
        <end position="23"/>
    </location>
</feature>
<evidence type="ECO:0000256" key="1">
    <source>
        <dbReference type="SAM" id="MobiDB-lite"/>
    </source>
</evidence>
<feature type="compositionally biased region" description="Pro residues" evidence="1">
    <location>
        <begin position="358"/>
        <end position="382"/>
    </location>
</feature>
<evidence type="ECO:0000313" key="5">
    <source>
        <dbReference type="Proteomes" id="UP001610335"/>
    </source>
</evidence>
<name>A0ABR4HUU1_9EURO</name>
<protein>
    <recommendedName>
        <fullName evidence="6">GPI-anchored cell wall organization protein Ecm33</fullName>
    </recommendedName>
</protein>
<keyword evidence="2" id="KW-0472">Membrane</keyword>
<feature type="compositionally biased region" description="Pro residues" evidence="1">
    <location>
        <begin position="445"/>
        <end position="456"/>
    </location>
</feature>
<dbReference type="EMBL" id="JBFXLS010000078">
    <property type="protein sequence ID" value="KAL2819258.1"/>
    <property type="molecule type" value="Genomic_DNA"/>
</dbReference>
<comment type="caution">
    <text evidence="4">The sequence shown here is derived from an EMBL/GenBank/DDBJ whole genome shotgun (WGS) entry which is preliminary data.</text>
</comment>
<evidence type="ECO:0000256" key="2">
    <source>
        <dbReference type="SAM" id="Phobius"/>
    </source>
</evidence>
<reference evidence="4 5" key="1">
    <citation type="submission" date="2024-07" db="EMBL/GenBank/DDBJ databases">
        <title>Section-level genome sequencing and comparative genomics of Aspergillus sections Usti and Cavernicolus.</title>
        <authorList>
            <consortium name="Lawrence Berkeley National Laboratory"/>
            <person name="Nybo J.L."/>
            <person name="Vesth T.C."/>
            <person name="Theobald S."/>
            <person name="Frisvad J.C."/>
            <person name="Larsen T.O."/>
            <person name="Kjaerboelling I."/>
            <person name="Rothschild-Mancinelli K."/>
            <person name="Lyhne E.K."/>
            <person name="Kogle M.E."/>
            <person name="Barry K."/>
            <person name="Clum A."/>
            <person name="Na H."/>
            <person name="Ledsgaard L."/>
            <person name="Lin J."/>
            <person name="Lipzen A."/>
            <person name="Kuo A."/>
            <person name="Riley R."/>
            <person name="Mondo S."/>
            <person name="LaButti K."/>
            <person name="Haridas S."/>
            <person name="Pangalinan J."/>
            <person name="Salamov A.A."/>
            <person name="Simmons B.A."/>
            <person name="Magnuson J.K."/>
            <person name="Chen J."/>
            <person name="Drula E."/>
            <person name="Henrissat B."/>
            <person name="Wiebenga A."/>
            <person name="Lubbers R.J."/>
            <person name="Gomes A.C."/>
            <person name="Makela M.R."/>
            <person name="Stajich J."/>
            <person name="Grigoriev I.V."/>
            <person name="Mortensen U.H."/>
            <person name="De vries R.P."/>
            <person name="Baker S.E."/>
            <person name="Andersen M.R."/>
        </authorList>
    </citation>
    <scope>NUCLEOTIDE SEQUENCE [LARGE SCALE GENOMIC DNA]</scope>
    <source>
        <strain evidence="4 5">CBS 600.67</strain>
    </source>
</reference>
<proteinExistence type="predicted"/>
<keyword evidence="5" id="KW-1185">Reference proteome</keyword>
<evidence type="ECO:0008006" key="6">
    <source>
        <dbReference type="Google" id="ProtNLM"/>
    </source>
</evidence>
<evidence type="ECO:0000313" key="4">
    <source>
        <dbReference type="EMBL" id="KAL2819258.1"/>
    </source>
</evidence>
<keyword evidence="3" id="KW-0732">Signal</keyword>
<organism evidence="4 5">
    <name type="scientific">Aspergillus cavernicola</name>
    <dbReference type="NCBI Taxonomy" id="176166"/>
    <lineage>
        <taxon>Eukaryota</taxon>
        <taxon>Fungi</taxon>
        <taxon>Dikarya</taxon>
        <taxon>Ascomycota</taxon>
        <taxon>Pezizomycotina</taxon>
        <taxon>Eurotiomycetes</taxon>
        <taxon>Eurotiomycetidae</taxon>
        <taxon>Eurotiales</taxon>
        <taxon>Aspergillaceae</taxon>
        <taxon>Aspergillus</taxon>
        <taxon>Aspergillus subgen. Nidulantes</taxon>
    </lineage>
</organism>
<gene>
    <name evidence="4" type="ORF">BDW59DRAFT_151555</name>
</gene>
<evidence type="ECO:0000256" key="3">
    <source>
        <dbReference type="SAM" id="SignalP"/>
    </source>
</evidence>
<keyword evidence="2" id="KW-1133">Transmembrane helix</keyword>
<feature type="region of interest" description="Disordered" evidence="1">
    <location>
        <begin position="424"/>
        <end position="456"/>
    </location>
</feature>
<keyword evidence="2" id="KW-0812">Transmembrane</keyword>